<sequence>MADNPNNSNNSNNSAQVKLLEQPWFQKAYKSAVEFYKYDEVLQPEDRLSLSQSYVRISKSQFWGGWLAFSLVFVPPFIQRYYRTNSIKGVKLARNFILGSVAMFIGSNFGSSYMYRKILDDMKPEFDYGDAEEQSALASKRRQYNIMKLIKDGSSNKWASYFMNTYHDPGRRLPNPETKLRELQAGKVPRVNPVLDQRDPMGLYTSPKKQIPQEPKPLEHRPSEIDSLDGWTSGWPEEPKKTTESAWNRVRQQNTASNPATSNTWESLRQRSTRPEQRNGDHQNHLGVFGNYGDFRDGQNYTSNDDTMYTDDDIMDMLAGEQDRYGKDN</sequence>
<evidence type="ECO:0000313" key="3">
    <source>
        <dbReference type="EMBL" id="AMD19962.1"/>
    </source>
</evidence>
<gene>
    <name evidence="3" type="ORF">AW171_hschr31827</name>
</gene>
<feature type="transmembrane region" description="Helical" evidence="2">
    <location>
        <begin position="94"/>
        <end position="115"/>
    </location>
</feature>
<dbReference type="GeneID" id="28723190"/>
<feature type="region of interest" description="Disordered" evidence="1">
    <location>
        <begin position="193"/>
        <end position="310"/>
    </location>
</feature>
<keyword evidence="4" id="KW-1185">Reference proteome</keyword>
<dbReference type="InterPro" id="IPR012470">
    <property type="entry name" value="Pup1-like"/>
</dbReference>
<name>A0A0X8HR82_9SACH</name>
<evidence type="ECO:0000313" key="4">
    <source>
        <dbReference type="Proteomes" id="UP000243052"/>
    </source>
</evidence>
<feature type="compositionally biased region" description="Polar residues" evidence="1">
    <location>
        <begin position="244"/>
        <end position="267"/>
    </location>
</feature>
<evidence type="ECO:0000256" key="2">
    <source>
        <dbReference type="SAM" id="Phobius"/>
    </source>
</evidence>
<keyword evidence="2" id="KW-1133">Transmembrane helix</keyword>
<dbReference type="Pfam" id="PF07954">
    <property type="entry name" value="DUF1689"/>
    <property type="match status" value="1"/>
</dbReference>
<evidence type="ECO:0000256" key="1">
    <source>
        <dbReference type="SAM" id="MobiDB-lite"/>
    </source>
</evidence>
<organism evidence="3 4">
    <name type="scientific">Eremothecium sinecaudum</name>
    <dbReference type="NCBI Taxonomy" id="45286"/>
    <lineage>
        <taxon>Eukaryota</taxon>
        <taxon>Fungi</taxon>
        <taxon>Dikarya</taxon>
        <taxon>Ascomycota</taxon>
        <taxon>Saccharomycotina</taxon>
        <taxon>Saccharomycetes</taxon>
        <taxon>Saccharomycetales</taxon>
        <taxon>Saccharomycetaceae</taxon>
        <taxon>Eremothecium</taxon>
    </lineage>
</organism>
<reference evidence="3 4" key="1">
    <citation type="submission" date="2016-01" db="EMBL/GenBank/DDBJ databases">
        <title>Genome sequence of the yeast Holleya sinecauda.</title>
        <authorList>
            <person name="Dietrich F.S."/>
        </authorList>
    </citation>
    <scope>NUCLEOTIDE SEQUENCE [LARGE SCALE GENOMIC DNA]</scope>
    <source>
        <strain evidence="3 4">ATCC 58844</strain>
    </source>
</reference>
<dbReference type="Proteomes" id="UP000243052">
    <property type="component" value="Chromosome iii"/>
</dbReference>
<dbReference type="RefSeq" id="XP_017986958.1">
    <property type="nucleotide sequence ID" value="XM_018131154.1"/>
</dbReference>
<dbReference type="AlphaFoldDB" id="A0A0X8HR82"/>
<protein>
    <submittedName>
        <fullName evidence="3">HCL189Cp</fullName>
    </submittedName>
</protein>
<keyword evidence="2" id="KW-0812">Transmembrane</keyword>
<feature type="transmembrane region" description="Helical" evidence="2">
    <location>
        <begin position="63"/>
        <end position="82"/>
    </location>
</feature>
<dbReference type="OrthoDB" id="4036490at2759"/>
<keyword evidence="2" id="KW-0472">Membrane</keyword>
<accession>A0A0X8HR82</accession>
<dbReference type="EMBL" id="CP014243">
    <property type="protein sequence ID" value="AMD19962.1"/>
    <property type="molecule type" value="Genomic_DNA"/>
</dbReference>
<feature type="compositionally biased region" description="Basic and acidic residues" evidence="1">
    <location>
        <begin position="273"/>
        <end position="284"/>
    </location>
</feature>
<proteinExistence type="predicted"/>